<evidence type="ECO:0000256" key="2">
    <source>
        <dbReference type="SAM" id="SignalP"/>
    </source>
</evidence>
<organism evidence="4 5">
    <name type="scientific">Falsochrobactrum tianjinense</name>
    <dbReference type="NCBI Taxonomy" id="2706015"/>
    <lineage>
        <taxon>Bacteria</taxon>
        <taxon>Pseudomonadati</taxon>
        <taxon>Pseudomonadota</taxon>
        <taxon>Alphaproteobacteria</taxon>
        <taxon>Hyphomicrobiales</taxon>
        <taxon>Brucellaceae</taxon>
        <taxon>Falsochrobactrum</taxon>
    </lineage>
</organism>
<dbReference type="EMBL" id="JAHRVA010000012">
    <property type="protein sequence ID" value="MBV2145095.1"/>
    <property type="molecule type" value="Genomic_DNA"/>
</dbReference>
<reference evidence="4 5" key="1">
    <citation type="submission" date="2021-06" db="EMBL/GenBank/DDBJ databases">
        <title>Falsochrobactrum tianjin sp.nov., a new petroleum-degrading bacteria isolated from oily soils.</title>
        <authorList>
            <person name="Chen G."/>
            <person name="Chen H."/>
            <person name="Tian J."/>
            <person name="Qing J."/>
            <person name="Zhong L."/>
            <person name="Ma W."/>
            <person name="Song Y."/>
            <person name="Cui X."/>
            <person name="Yan B."/>
        </authorList>
    </citation>
    <scope>NUCLEOTIDE SEQUENCE [LARGE SCALE GENOMIC DNA]</scope>
    <source>
        <strain evidence="4 5">TDYN1</strain>
    </source>
</reference>
<accession>A0A949UUM9</accession>
<feature type="domain" description="Solute-binding protein family 3/N-terminal" evidence="3">
    <location>
        <begin position="45"/>
        <end position="268"/>
    </location>
</feature>
<dbReference type="RefSeq" id="WP_217679133.1">
    <property type="nucleotide sequence ID" value="NZ_JAHRVA010000012.1"/>
</dbReference>
<keyword evidence="1 2" id="KW-0732">Signal</keyword>
<dbReference type="PANTHER" id="PTHR35936">
    <property type="entry name" value="MEMBRANE-BOUND LYTIC MUREIN TRANSGLYCOSYLASE F"/>
    <property type="match status" value="1"/>
</dbReference>
<feature type="signal peptide" evidence="2">
    <location>
        <begin position="1"/>
        <end position="26"/>
    </location>
</feature>
<protein>
    <submittedName>
        <fullName evidence="4">Transporter substrate-binding domain-containing protein</fullName>
    </submittedName>
</protein>
<gene>
    <name evidence="4" type="ORF">KUG47_16495</name>
</gene>
<comment type="caution">
    <text evidence="4">The sequence shown here is derived from an EMBL/GenBank/DDBJ whole genome shotgun (WGS) entry which is preliminary data.</text>
</comment>
<dbReference type="InterPro" id="IPR001638">
    <property type="entry name" value="Solute-binding_3/MltF_N"/>
</dbReference>
<feature type="chain" id="PRO_5038108590" evidence="2">
    <location>
        <begin position="27"/>
        <end position="281"/>
    </location>
</feature>
<dbReference type="Proteomes" id="UP000752297">
    <property type="component" value="Unassembled WGS sequence"/>
</dbReference>
<dbReference type="AlphaFoldDB" id="A0A949UUM9"/>
<dbReference type="SMART" id="SM00062">
    <property type="entry name" value="PBPb"/>
    <property type="match status" value="1"/>
</dbReference>
<dbReference type="Pfam" id="PF00497">
    <property type="entry name" value="SBP_bac_3"/>
    <property type="match status" value="1"/>
</dbReference>
<evidence type="ECO:0000256" key="1">
    <source>
        <dbReference type="ARBA" id="ARBA00022729"/>
    </source>
</evidence>
<proteinExistence type="predicted"/>
<evidence type="ECO:0000313" key="5">
    <source>
        <dbReference type="Proteomes" id="UP000752297"/>
    </source>
</evidence>
<dbReference type="PANTHER" id="PTHR35936:SF17">
    <property type="entry name" value="ARGININE-BINDING EXTRACELLULAR PROTEIN ARTP"/>
    <property type="match status" value="1"/>
</dbReference>
<keyword evidence="5" id="KW-1185">Reference proteome</keyword>
<name>A0A949UUM9_9HYPH</name>
<sequence>MTTTNRRNLLTAGLALSAIAVPTAAAASQSSGKEPVMERVARTGELRLGAVAGGAPFTYKDIASGEWRGFCVDFAKDIAATFGANLKIVETTWGNAVLDLEADKIDLFFGMSPTPKRALVVDFCNSLFMSAFAMIRKKGFEGKDWVELNDPSVTIAVDVGSSHDQIVTRLCPNAKVLRFKSVDEGVAAVQAGRADCQIVDVFLALTMVQKNPQLGKLTVPQPAYGASTNGGFRREDRATWRDFVNVWINYQKNIGGIREIVVKNMEAIGVSASTIPEGLDL</sequence>
<evidence type="ECO:0000259" key="3">
    <source>
        <dbReference type="SMART" id="SM00062"/>
    </source>
</evidence>
<evidence type="ECO:0000313" key="4">
    <source>
        <dbReference type="EMBL" id="MBV2145095.1"/>
    </source>
</evidence>